<name>A0AA36EI35_LACSI</name>
<dbReference type="SUPFAM" id="SSF56204">
    <property type="entry name" value="Hect, E3 ligase catalytic domain"/>
    <property type="match status" value="1"/>
</dbReference>
<dbReference type="InterPro" id="IPR044611">
    <property type="entry name" value="E3A/B/C-like"/>
</dbReference>
<evidence type="ECO:0000256" key="4">
    <source>
        <dbReference type="ARBA" id="ARBA00022786"/>
    </source>
</evidence>
<evidence type="ECO:0000259" key="7">
    <source>
        <dbReference type="PROSITE" id="PS50102"/>
    </source>
</evidence>
<dbReference type="GO" id="GO:0000209">
    <property type="term" value="P:protein polyubiquitination"/>
    <property type="evidence" value="ECO:0007669"/>
    <property type="project" value="InterPro"/>
</dbReference>
<organism evidence="9 10">
    <name type="scientific">Lactuca saligna</name>
    <name type="common">Willowleaf lettuce</name>
    <dbReference type="NCBI Taxonomy" id="75948"/>
    <lineage>
        <taxon>Eukaryota</taxon>
        <taxon>Viridiplantae</taxon>
        <taxon>Streptophyta</taxon>
        <taxon>Embryophyta</taxon>
        <taxon>Tracheophyta</taxon>
        <taxon>Spermatophyta</taxon>
        <taxon>Magnoliopsida</taxon>
        <taxon>eudicotyledons</taxon>
        <taxon>Gunneridae</taxon>
        <taxon>Pentapetalae</taxon>
        <taxon>asterids</taxon>
        <taxon>campanulids</taxon>
        <taxon>Asterales</taxon>
        <taxon>Asteraceae</taxon>
        <taxon>Cichorioideae</taxon>
        <taxon>Cichorieae</taxon>
        <taxon>Lactucinae</taxon>
        <taxon>Lactuca</taxon>
    </lineage>
</organism>
<dbReference type="InterPro" id="IPR000569">
    <property type="entry name" value="HECT_dom"/>
</dbReference>
<dbReference type="GO" id="GO:0006511">
    <property type="term" value="P:ubiquitin-dependent protein catabolic process"/>
    <property type="evidence" value="ECO:0007669"/>
    <property type="project" value="TreeGrafter"/>
</dbReference>
<dbReference type="InterPro" id="IPR035983">
    <property type="entry name" value="Hect_E3_ubiquitin_ligase"/>
</dbReference>
<dbReference type="GO" id="GO:0061630">
    <property type="term" value="F:ubiquitin protein ligase activity"/>
    <property type="evidence" value="ECO:0007669"/>
    <property type="project" value="UniProtKB-EC"/>
</dbReference>
<dbReference type="EMBL" id="OX465084">
    <property type="protein sequence ID" value="CAI9296487.1"/>
    <property type="molecule type" value="Genomic_DNA"/>
</dbReference>
<reference evidence="9" key="1">
    <citation type="submission" date="2023-04" db="EMBL/GenBank/DDBJ databases">
        <authorList>
            <person name="Vijverberg K."/>
            <person name="Xiong W."/>
            <person name="Schranz E."/>
        </authorList>
    </citation>
    <scope>NUCLEOTIDE SEQUENCE</scope>
</reference>
<dbReference type="AlphaFoldDB" id="A0AA36EI35"/>
<dbReference type="Pfam" id="PF00632">
    <property type="entry name" value="HECT"/>
    <property type="match status" value="1"/>
</dbReference>
<dbReference type="Proteomes" id="UP001177003">
    <property type="component" value="Chromosome 8"/>
</dbReference>
<dbReference type="InterPro" id="IPR000504">
    <property type="entry name" value="RRM_dom"/>
</dbReference>
<dbReference type="PANTHER" id="PTHR45700:SF6">
    <property type="entry name" value="E3 UBIQUITIN-PROTEIN LIGASE UPL6"/>
    <property type="match status" value="1"/>
</dbReference>
<evidence type="ECO:0000256" key="3">
    <source>
        <dbReference type="ARBA" id="ARBA00022679"/>
    </source>
</evidence>
<feature type="domain" description="RRM" evidence="7">
    <location>
        <begin position="9"/>
        <end position="91"/>
    </location>
</feature>
<sequence length="191" mass="21153">MRAPSQKVTTIFVARFPPSVIEDEFRSHFDKLGEITDLYMPKYQRHRGIGFTTFATAGMIHEHLQFFHFLGIILGKAMFEGILVDIPFATFFLSKLKQNIPYQLSVQYKQKPLTYSNELGGGGSAVVVDRATPKEDDFRPVSRMSHGGSNSGGGGGGAYNAYVTTRYAALGTPTSYDYPSIVYGSCVCWIL</sequence>
<dbReference type="EC" id="2.3.2.26" evidence="2"/>
<feature type="domain" description="HECT" evidence="8">
    <location>
        <begin position="56"/>
        <end position="96"/>
    </location>
</feature>
<protein>
    <recommendedName>
        <fullName evidence="2">HECT-type E3 ubiquitin transferase</fullName>
        <ecNumber evidence="2">2.3.2.26</ecNumber>
    </recommendedName>
</protein>
<dbReference type="GO" id="GO:0003723">
    <property type="term" value="F:RNA binding"/>
    <property type="evidence" value="ECO:0007669"/>
    <property type="project" value="UniProtKB-UniRule"/>
</dbReference>
<gene>
    <name evidence="9" type="ORF">LSALG_LOCUS35354</name>
</gene>
<keyword evidence="3" id="KW-0808">Transferase</keyword>
<keyword evidence="4 5" id="KW-0833">Ubl conjugation pathway</keyword>
<dbReference type="PANTHER" id="PTHR45700">
    <property type="entry name" value="UBIQUITIN-PROTEIN LIGASE E3C"/>
    <property type="match status" value="1"/>
</dbReference>
<accession>A0AA36EI35</accession>
<evidence type="ECO:0000256" key="2">
    <source>
        <dbReference type="ARBA" id="ARBA00012485"/>
    </source>
</evidence>
<dbReference type="PROSITE" id="PS50102">
    <property type="entry name" value="RRM"/>
    <property type="match status" value="1"/>
</dbReference>
<keyword evidence="6" id="KW-0694">RNA-binding</keyword>
<dbReference type="PROSITE" id="PS50237">
    <property type="entry name" value="HECT"/>
    <property type="match status" value="1"/>
</dbReference>
<comment type="caution">
    <text evidence="5">Lacks conserved residue(s) required for the propagation of feature annotation.</text>
</comment>
<dbReference type="SUPFAM" id="SSF54928">
    <property type="entry name" value="RNA-binding domain, RBD"/>
    <property type="match status" value="1"/>
</dbReference>
<evidence type="ECO:0000256" key="6">
    <source>
        <dbReference type="PROSITE-ProRule" id="PRU00176"/>
    </source>
</evidence>
<comment type="catalytic activity">
    <reaction evidence="1">
        <text>S-ubiquitinyl-[E2 ubiquitin-conjugating enzyme]-L-cysteine + [acceptor protein]-L-lysine = [E2 ubiquitin-conjugating enzyme]-L-cysteine + N(6)-ubiquitinyl-[acceptor protein]-L-lysine.</text>
        <dbReference type="EC" id="2.3.2.26"/>
    </reaction>
</comment>
<dbReference type="Gene3D" id="3.90.1750.10">
    <property type="entry name" value="Hect, E3 ligase catalytic domains"/>
    <property type="match status" value="1"/>
</dbReference>
<evidence type="ECO:0000313" key="9">
    <source>
        <dbReference type="EMBL" id="CAI9296487.1"/>
    </source>
</evidence>
<evidence type="ECO:0000256" key="5">
    <source>
        <dbReference type="PROSITE-ProRule" id="PRU00104"/>
    </source>
</evidence>
<evidence type="ECO:0000313" key="10">
    <source>
        <dbReference type="Proteomes" id="UP001177003"/>
    </source>
</evidence>
<evidence type="ECO:0000259" key="8">
    <source>
        <dbReference type="PROSITE" id="PS50237"/>
    </source>
</evidence>
<proteinExistence type="predicted"/>
<keyword evidence="10" id="KW-1185">Reference proteome</keyword>
<dbReference type="InterPro" id="IPR035979">
    <property type="entry name" value="RBD_domain_sf"/>
</dbReference>
<evidence type="ECO:0000256" key="1">
    <source>
        <dbReference type="ARBA" id="ARBA00000885"/>
    </source>
</evidence>